<accession>H9UF30</accession>
<dbReference type="KEGG" id="sfc:Spiaf_0013"/>
<sequence length="204" mass="23043">MSLPTTDAGVRLNPALNAAEIDMYSVLLSKTRSVVDFGDPGSTLLAVRHRVKQLFSVQPNPQQLAVLRAIQQISEAEREDRVRFIQPDIGRTNARNKPVDKKRRDDWPLYYTQLWNELQGIIPDLVYINGVFPLATALEALAHIGPGTQLLLVGGLKHRRQEALQNFCDLTSSVGSLAVYRPRKNYDNELRQELLGAIRYNRRA</sequence>
<reference evidence="2" key="1">
    <citation type="journal article" date="2013" name="Stand. Genomic Sci.">
        <title>Complete genome sequence of the halophilic bacterium Spirochaeta africana type strain (Z-7692(T)) from the alkaline Lake Magadi in the East African Rift.</title>
        <authorList>
            <person name="Liolos K."/>
            <person name="Abt B."/>
            <person name="Scheuner C."/>
            <person name="Teshima H."/>
            <person name="Held B."/>
            <person name="Lapidus A."/>
            <person name="Nolan M."/>
            <person name="Lucas S."/>
            <person name="Deshpande S."/>
            <person name="Cheng J.F."/>
            <person name="Tapia R."/>
            <person name="Goodwin L.A."/>
            <person name="Pitluck S."/>
            <person name="Pagani I."/>
            <person name="Ivanova N."/>
            <person name="Mavromatis K."/>
            <person name="Mikhailova N."/>
            <person name="Huntemann M."/>
            <person name="Pati A."/>
            <person name="Chen A."/>
            <person name="Palaniappan K."/>
            <person name="Land M."/>
            <person name="Rohde M."/>
            <person name="Tindall B.J."/>
            <person name="Detter J.C."/>
            <person name="Goker M."/>
            <person name="Bristow J."/>
            <person name="Eisen J.A."/>
            <person name="Markowitz V."/>
            <person name="Hugenholtz P."/>
            <person name="Woyke T."/>
            <person name="Klenk H.P."/>
            <person name="Kyrpides N.C."/>
        </authorList>
    </citation>
    <scope>NUCLEOTIDE SEQUENCE</scope>
    <source>
        <strain evidence="2">ATCC 700263 / DSM 8902 / Z-7692</strain>
    </source>
</reference>
<evidence type="ECO:0000313" key="2">
    <source>
        <dbReference type="Proteomes" id="UP000007383"/>
    </source>
</evidence>
<keyword evidence="2" id="KW-1185">Reference proteome</keyword>
<organism evidence="1 2">
    <name type="scientific">Spirochaeta africana (strain ATCC 700263 / DSM 8902 / Z-7692)</name>
    <dbReference type="NCBI Taxonomy" id="889378"/>
    <lineage>
        <taxon>Bacteria</taxon>
        <taxon>Pseudomonadati</taxon>
        <taxon>Spirochaetota</taxon>
        <taxon>Spirochaetia</taxon>
        <taxon>Spirochaetales</taxon>
        <taxon>Spirochaetaceae</taxon>
        <taxon>Spirochaeta</taxon>
    </lineage>
</organism>
<dbReference type="AlphaFoldDB" id="H9UF30"/>
<gene>
    <name evidence="1" type="ordered locus">Spiaf_0013</name>
</gene>
<dbReference type="OrthoDB" id="7445868at2"/>
<dbReference type="PATRIC" id="fig|889378.3.peg.14"/>
<dbReference type="RefSeq" id="WP_014454121.1">
    <property type="nucleotide sequence ID" value="NC_017098.1"/>
</dbReference>
<dbReference type="InterPro" id="IPR029063">
    <property type="entry name" value="SAM-dependent_MTases_sf"/>
</dbReference>
<name>H9UF30_SPIAZ</name>
<evidence type="ECO:0000313" key="1">
    <source>
        <dbReference type="EMBL" id="AFG36123.1"/>
    </source>
</evidence>
<proteinExistence type="predicted"/>
<dbReference type="HOGENOM" id="CLU_1342554_0_0_12"/>
<dbReference type="Gene3D" id="3.40.50.150">
    <property type="entry name" value="Vaccinia Virus protein VP39"/>
    <property type="match status" value="1"/>
</dbReference>
<dbReference type="EMBL" id="CP003282">
    <property type="protein sequence ID" value="AFG36123.1"/>
    <property type="molecule type" value="Genomic_DNA"/>
</dbReference>
<dbReference type="Proteomes" id="UP000007383">
    <property type="component" value="Chromosome"/>
</dbReference>
<dbReference type="STRING" id="889378.Spiaf_0013"/>
<protein>
    <submittedName>
        <fullName evidence="1">Uncharacterized protein</fullName>
    </submittedName>
</protein>